<name>A0A0W0E6S1_CANGB</name>
<feature type="region of interest" description="Disordered" evidence="17">
    <location>
        <begin position="251"/>
        <end position="277"/>
    </location>
</feature>
<dbReference type="PANTHER" id="PTHR14089">
    <property type="entry name" value="PRE-MRNA-SPLICING FACTOR RBM22"/>
    <property type="match status" value="1"/>
</dbReference>
<keyword evidence="5" id="KW-0507">mRNA processing</keyword>
<feature type="domain" description="C3H1-type" evidence="19">
    <location>
        <begin position="64"/>
        <end position="91"/>
    </location>
</feature>
<dbReference type="InterPro" id="IPR000571">
    <property type="entry name" value="Znf_CCCH"/>
</dbReference>
<keyword evidence="12" id="KW-0539">Nucleus</keyword>
<dbReference type="InterPro" id="IPR012677">
    <property type="entry name" value="Nucleotide-bd_a/b_plait_sf"/>
</dbReference>
<dbReference type="PROSITE" id="PS50102">
    <property type="entry name" value="RRM"/>
    <property type="match status" value="1"/>
</dbReference>
<reference evidence="20 21" key="1">
    <citation type="submission" date="2015-10" db="EMBL/GenBank/DDBJ databases">
        <title>Draft genomes sequences of Candida glabrata isolates 1A, 1B, 2A, 2B, 3A and 3B.</title>
        <authorList>
            <person name="Haavelsrud O.E."/>
            <person name="Gaustad P."/>
        </authorList>
    </citation>
    <scope>NUCLEOTIDE SEQUENCE [LARGE SCALE GENOMIC DNA]</scope>
    <source>
        <strain evidence="20">910700640</strain>
    </source>
</reference>
<protein>
    <recommendedName>
        <fullName evidence="4">Pre-mRNA-splicing factor CWC2</fullName>
    </recommendedName>
</protein>
<evidence type="ECO:0000313" key="21">
    <source>
        <dbReference type="Proteomes" id="UP000054886"/>
    </source>
</evidence>
<evidence type="ECO:0000256" key="3">
    <source>
        <dbReference type="ARBA" id="ARBA00011524"/>
    </source>
</evidence>
<dbReference type="GO" id="GO:0071006">
    <property type="term" value="C:U2-type catalytic step 1 spliceosome"/>
    <property type="evidence" value="ECO:0007669"/>
    <property type="project" value="EnsemblFungi"/>
</dbReference>
<keyword evidence="10 15" id="KW-0694">RNA-binding</keyword>
<dbReference type="SUPFAM" id="SSF90229">
    <property type="entry name" value="CCCH zinc finger"/>
    <property type="match status" value="1"/>
</dbReference>
<dbReference type="Proteomes" id="UP000054886">
    <property type="component" value="Unassembled WGS sequence"/>
</dbReference>
<dbReference type="EMBL" id="LLZZ01000053">
    <property type="protein sequence ID" value="KTB10467.1"/>
    <property type="molecule type" value="Genomic_DNA"/>
</dbReference>
<dbReference type="GO" id="GO:0036002">
    <property type="term" value="F:pre-mRNA binding"/>
    <property type="evidence" value="ECO:0007669"/>
    <property type="project" value="EnsemblFungi"/>
</dbReference>
<dbReference type="SUPFAM" id="SSF54928">
    <property type="entry name" value="RNA-binding domain, RBD"/>
    <property type="match status" value="1"/>
</dbReference>
<evidence type="ECO:0000259" key="18">
    <source>
        <dbReference type="PROSITE" id="PS50102"/>
    </source>
</evidence>
<dbReference type="GO" id="GO:0008270">
    <property type="term" value="F:zinc ion binding"/>
    <property type="evidence" value="ECO:0007669"/>
    <property type="project" value="UniProtKB-KW"/>
</dbReference>
<evidence type="ECO:0000256" key="17">
    <source>
        <dbReference type="SAM" id="MobiDB-lite"/>
    </source>
</evidence>
<feature type="compositionally biased region" description="Low complexity" evidence="17">
    <location>
        <begin position="251"/>
        <end position="268"/>
    </location>
</feature>
<evidence type="ECO:0000256" key="13">
    <source>
        <dbReference type="ARBA" id="ARBA00023306"/>
    </source>
</evidence>
<evidence type="ECO:0000313" key="20">
    <source>
        <dbReference type="EMBL" id="KTB10467.1"/>
    </source>
</evidence>
<dbReference type="PhylomeDB" id="A0A0W0E6S1"/>
<dbReference type="GO" id="GO:0045787">
    <property type="term" value="P:positive regulation of cell cycle"/>
    <property type="evidence" value="ECO:0007669"/>
    <property type="project" value="EnsemblFungi"/>
</dbReference>
<accession>A0A0W0E6S1</accession>
<dbReference type="InterPro" id="IPR036855">
    <property type="entry name" value="Znf_CCCH_sf"/>
</dbReference>
<dbReference type="VEuPathDB" id="FungiDB:B1J91_J09592g"/>
<evidence type="ECO:0000256" key="5">
    <source>
        <dbReference type="ARBA" id="ARBA00022664"/>
    </source>
</evidence>
<keyword evidence="7" id="KW-0747">Spliceosome</keyword>
<evidence type="ECO:0000256" key="10">
    <source>
        <dbReference type="ARBA" id="ARBA00022884"/>
    </source>
</evidence>
<dbReference type="VEuPathDB" id="FungiDB:CAGL0J09592g"/>
<dbReference type="VEuPathDB" id="FungiDB:GVI51_J09427"/>
<keyword evidence="9 16" id="KW-0862">Zinc</keyword>
<dbReference type="OMA" id="WYNKWSQ"/>
<evidence type="ECO:0000256" key="4">
    <source>
        <dbReference type="ARBA" id="ARBA00017295"/>
    </source>
</evidence>
<evidence type="ECO:0000256" key="9">
    <source>
        <dbReference type="ARBA" id="ARBA00022833"/>
    </source>
</evidence>
<dbReference type="Gene3D" id="3.30.70.330">
    <property type="match status" value="1"/>
</dbReference>
<comment type="subunit">
    <text evidence="3">Associated with the spliceosome.</text>
</comment>
<dbReference type="InterPro" id="IPR000504">
    <property type="entry name" value="RRM_dom"/>
</dbReference>
<keyword evidence="13" id="KW-0131">Cell cycle</keyword>
<dbReference type="GO" id="GO:0045292">
    <property type="term" value="P:mRNA cis splicing, via spliceosome"/>
    <property type="evidence" value="ECO:0007669"/>
    <property type="project" value="EnsemblFungi"/>
</dbReference>
<dbReference type="InterPro" id="IPR035979">
    <property type="entry name" value="RBD_domain_sf"/>
</dbReference>
<sequence>MDSDKGWRQRKARVQLAEVSGELAAAQQTHSVNIWYGKWQSSRHVSVHRLDPERDSGVTRGDSSGTWKFCLYFARGLCALGHKCEYLHHIPEQSDFDRYLVEGTPLLDCFGREKHAENREDMAGVGSFNQQNRTLYVGNIGNAAVMKNGKPLNSRQVESRIRYMFGRLGPMDRVRYLPEKNCAFVRYRHHITAEFAKEAMRDQSLSLSMAQDAALGAQDSTGLLVKWAREDPDPQSRAHKEEDLVNALLSLLPPQQTQTPSRTTSRTTNKTTNEATSKVRKLHRKVYRTTTAAMSHKNILTSYDSD</sequence>
<dbReference type="InterPro" id="IPR032297">
    <property type="entry name" value="Torus"/>
</dbReference>
<evidence type="ECO:0000256" key="12">
    <source>
        <dbReference type="ARBA" id="ARBA00023242"/>
    </source>
</evidence>
<evidence type="ECO:0000256" key="11">
    <source>
        <dbReference type="ARBA" id="ARBA00023187"/>
    </source>
</evidence>
<keyword evidence="11" id="KW-0508">mRNA splicing</keyword>
<keyword evidence="6 16" id="KW-0479">Metal-binding</keyword>
<evidence type="ECO:0000256" key="2">
    <source>
        <dbReference type="ARBA" id="ARBA00008024"/>
    </source>
</evidence>
<proteinExistence type="inferred from homology"/>
<keyword evidence="8 16" id="KW-0863">Zinc-finger</keyword>
<dbReference type="InterPro" id="IPR039171">
    <property type="entry name" value="Cwc2/Slt11"/>
</dbReference>
<evidence type="ECO:0000256" key="6">
    <source>
        <dbReference type="ARBA" id="ARBA00022723"/>
    </source>
</evidence>
<dbReference type="AlphaFoldDB" id="A0A0W0E6S1"/>
<comment type="function">
    <text evidence="14">Involved in the first step of pre-mRNA splicing. Required for cell growth and cell cycle control. Plays a role in the levels of the U1, U4, U5 and U6 snRNAs and the maintenance of the U4/U6 snRNA complex. May provide the link between the 'nineteen complex' NTC spliceosome protein complex and the spliceosome through the U6 snRNA. Associates predominantly with U6 snRNAs in assembled active spliceosomes. Binds directly to the internal stem-loop (ISL) domain of the U6 snRNA and to the pre-mRNA intron near the 5' splice site during the activation and catalytic phases of the spliceosome cycle.</text>
</comment>
<comment type="caution">
    <text evidence="20">The sequence shown here is derived from an EMBL/GenBank/DDBJ whole genome shotgun (WGS) entry which is preliminary data.</text>
</comment>
<dbReference type="GO" id="GO:0071007">
    <property type="term" value="C:U2-type catalytic step 2 spliceosome"/>
    <property type="evidence" value="ECO:0007669"/>
    <property type="project" value="EnsemblFungi"/>
</dbReference>
<dbReference type="SMR" id="A0A0W0E6S1"/>
<dbReference type="GO" id="GO:0000387">
    <property type="term" value="P:spliceosomal snRNP assembly"/>
    <property type="evidence" value="ECO:0007669"/>
    <property type="project" value="EnsemblFungi"/>
</dbReference>
<evidence type="ECO:0000256" key="16">
    <source>
        <dbReference type="PROSITE-ProRule" id="PRU00723"/>
    </source>
</evidence>
<comment type="subcellular location">
    <subcellularLocation>
        <location evidence="1">Nucleus</location>
    </subcellularLocation>
</comment>
<dbReference type="GO" id="GO:0017070">
    <property type="term" value="F:U6 snRNA binding"/>
    <property type="evidence" value="ECO:0007669"/>
    <property type="project" value="EnsemblFungi"/>
</dbReference>
<dbReference type="Pfam" id="PF16131">
    <property type="entry name" value="Torus"/>
    <property type="match status" value="1"/>
</dbReference>
<dbReference type="GO" id="GO:0033120">
    <property type="term" value="P:positive regulation of RNA splicing"/>
    <property type="evidence" value="ECO:0007669"/>
    <property type="project" value="EnsemblFungi"/>
</dbReference>
<dbReference type="GO" id="GO:0000974">
    <property type="term" value="C:Prp19 complex"/>
    <property type="evidence" value="ECO:0007669"/>
    <property type="project" value="EnsemblFungi"/>
</dbReference>
<dbReference type="PROSITE" id="PS50103">
    <property type="entry name" value="ZF_C3H1"/>
    <property type="match status" value="1"/>
</dbReference>
<evidence type="ECO:0000256" key="7">
    <source>
        <dbReference type="ARBA" id="ARBA00022728"/>
    </source>
</evidence>
<gene>
    <name evidence="20" type="ORF">AO440_003176</name>
</gene>
<comment type="similarity">
    <text evidence="2">Belongs to the RRM CWC2 family.</text>
</comment>
<evidence type="ECO:0000259" key="19">
    <source>
        <dbReference type="PROSITE" id="PS50103"/>
    </source>
</evidence>
<evidence type="ECO:0000256" key="1">
    <source>
        <dbReference type="ARBA" id="ARBA00004123"/>
    </source>
</evidence>
<evidence type="ECO:0000256" key="14">
    <source>
        <dbReference type="ARBA" id="ARBA00025224"/>
    </source>
</evidence>
<evidence type="ECO:0000256" key="15">
    <source>
        <dbReference type="PROSITE-ProRule" id="PRU00176"/>
    </source>
</evidence>
<feature type="zinc finger region" description="C3H1-type" evidence="16">
    <location>
        <begin position="64"/>
        <end position="91"/>
    </location>
</feature>
<organism evidence="20 21">
    <name type="scientific">Candida glabrata</name>
    <name type="common">Yeast</name>
    <name type="synonym">Torulopsis glabrata</name>
    <dbReference type="NCBI Taxonomy" id="5478"/>
    <lineage>
        <taxon>Eukaryota</taxon>
        <taxon>Fungi</taxon>
        <taxon>Dikarya</taxon>
        <taxon>Ascomycota</taxon>
        <taxon>Saccharomycotina</taxon>
        <taxon>Saccharomycetes</taxon>
        <taxon>Saccharomycetales</taxon>
        <taxon>Saccharomycetaceae</taxon>
        <taxon>Nakaseomyces</taxon>
    </lineage>
</organism>
<dbReference type="VEuPathDB" id="FungiDB:GWK60_J09405"/>
<dbReference type="PANTHER" id="PTHR14089:SF2">
    <property type="entry name" value="PRE-MRNA-SPLICING FACTOR CWC2"/>
    <property type="match status" value="1"/>
</dbReference>
<feature type="domain" description="RRM" evidence="18">
    <location>
        <begin position="133"/>
        <end position="230"/>
    </location>
</feature>
<evidence type="ECO:0000256" key="8">
    <source>
        <dbReference type="ARBA" id="ARBA00022771"/>
    </source>
</evidence>